<dbReference type="Pfam" id="PF25601">
    <property type="entry name" value="AAA_lid_14"/>
    <property type="match status" value="1"/>
</dbReference>
<evidence type="ECO:0000256" key="7">
    <source>
        <dbReference type="SAM" id="MobiDB-lite"/>
    </source>
</evidence>
<dbReference type="InterPro" id="IPR027417">
    <property type="entry name" value="P-loop_NTPase"/>
</dbReference>
<dbReference type="Proteomes" id="UP001568698">
    <property type="component" value="Unassembled WGS sequence"/>
</dbReference>
<feature type="modified residue" description="4-aspartylphosphate" evidence="6">
    <location>
        <position position="57"/>
    </location>
</feature>
<dbReference type="InterPro" id="IPR025943">
    <property type="entry name" value="Sigma_54_int_dom_ATP-bd_2"/>
</dbReference>
<evidence type="ECO:0000256" key="6">
    <source>
        <dbReference type="PROSITE-ProRule" id="PRU00169"/>
    </source>
</evidence>
<evidence type="ECO:0000256" key="3">
    <source>
        <dbReference type="ARBA" id="ARBA00023015"/>
    </source>
</evidence>
<feature type="compositionally biased region" description="Low complexity" evidence="7">
    <location>
        <begin position="134"/>
        <end position="154"/>
    </location>
</feature>
<dbReference type="RefSeq" id="WP_371387167.1">
    <property type="nucleotide sequence ID" value="NZ_JBGLYH010000038.1"/>
</dbReference>
<keyword evidence="3" id="KW-0805">Transcription regulation</keyword>
<feature type="domain" description="Response regulatory" evidence="9">
    <location>
        <begin position="8"/>
        <end position="122"/>
    </location>
</feature>
<reference evidence="10 11" key="1">
    <citation type="submission" date="2024-08" db="EMBL/GenBank/DDBJ databases">
        <title>Sulfate-reducing bacteria isolated from formation water of the oil field in Kazakhstan and description of Pseudodesulfovibrio sp.</title>
        <authorList>
            <person name="Bidzhieva S.K."/>
            <person name="Tourova T.P."/>
            <person name="Grouzdev D.S."/>
            <person name="Beletsky A.V."/>
            <person name="Sokolova D.S."/>
            <person name="Samigullina S.R."/>
            <person name="Poltaraus A.B."/>
            <person name="Avtukh A.N."/>
            <person name="Tereshina V.M."/>
            <person name="Zhaparov N.S."/>
            <person name="Mardanov A.V."/>
            <person name="Nazina T.N."/>
        </authorList>
    </citation>
    <scope>NUCLEOTIDE SEQUENCE [LARGE SCALE GENOMIC DNA]</scope>
    <source>
        <strain evidence="10 11">9FUS</strain>
    </source>
</reference>
<protein>
    <submittedName>
        <fullName evidence="10">Sigma-54-dependent transcriptional regulator</fullName>
    </submittedName>
</protein>
<feature type="region of interest" description="Disordered" evidence="7">
    <location>
        <begin position="123"/>
        <end position="156"/>
    </location>
</feature>
<dbReference type="Gene3D" id="1.10.10.60">
    <property type="entry name" value="Homeodomain-like"/>
    <property type="match status" value="1"/>
</dbReference>
<evidence type="ECO:0000256" key="5">
    <source>
        <dbReference type="ARBA" id="ARBA00023163"/>
    </source>
</evidence>
<dbReference type="Gene3D" id="1.10.8.60">
    <property type="match status" value="1"/>
</dbReference>
<dbReference type="PRINTS" id="PR01590">
    <property type="entry name" value="HTHFIS"/>
</dbReference>
<evidence type="ECO:0000256" key="4">
    <source>
        <dbReference type="ARBA" id="ARBA00023125"/>
    </source>
</evidence>
<dbReference type="InterPro" id="IPR001789">
    <property type="entry name" value="Sig_transdc_resp-reg_receiver"/>
</dbReference>
<dbReference type="Pfam" id="PF02954">
    <property type="entry name" value="HTH_8"/>
    <property type="match status" value="1"/>
</dbReference>
<keyword evidence="6" id="KW-0597">Phosphoprotein</keyword>
<dbReference type="InterPro" id="IPR002197">
    <property type="entry name" value="HTH_Fis"/>
</dbReference>
<keyword evidence="2" id="KW-0067">ATP-binding</keyword>
<comment type="caution">
    <text evidence="10">The sequence shown here is derived from an EMBL/GenBank/DDBJ whole genome shotgun (WGS) entry which is preliminary data.</text>
</comment>
<dbReference type="PROSITE" id="PS50110">
    <property type="entry name" value="RESPONSE_REGULATORY"/>
    <property type="match status" value="1"/>
</dbReference>
<gene>
    <name evidence="10" type="ORF">AB6M95_12890</name>
</gene>
<dbReference type="PANTHER" id="PTHR32071">
    <property type="entry name" value="TRANSCRIPTIONAL REGULATORY PROTEIN"/>
    <property type="match status" value="1"/>
</dbReference>
<evidence type="ECO:0000259" key="9">
    <source>
        <dbReference type="PROSITE" id="PS50110"/>
    </source>
</evidence>
<organism evidence="10 11">
    <name type="scientific">Pseudodesulfovibrio karagichevae</name>
    <dbReference type="NCBI Taxonomy" id="3239305"/>
    <lineage>
        <taxon>Bacteria</taxon>
        <taxon>Pseudomonadati</taxon>
        <taxon>Thermodesulfobacteriota</taxon>
        <taxon>Desulfovibrionia</taxon>
        <taxon>Desulfovibrionales</taxon>
        <taxon>Desulfovibrionaceae</taxon>
    </lineage>
</organism>
<dbReference type="Gene3D" id="3.40.50.2300">
    <property type="match status" value="1"/>
</dbReference>
<dbReference type="SUPFAM" id="SSF52540">
    <property type="entry name" value="P-loop containing nucleoside triphosphate hydrolases"/>
    <property type="match status" value="1"/>
</dbReference>
<dbReference type="EMBL" id="JBGLYH010000038">
    <property type="protein sequence ID" value="MEZ7197654.1"/>
    <property type="molecule type" value="Genomic_DNA"/>
</dbReference>
<evidence type="ECO:0000313" key="11">
    <source>
        <dbReference type="Proteomes" id="UP001568698"/>
    </source>
</evidence>
<dbReference type="InterPro" id="IPR011006">
    <property type="entry name" value="CheY-like_superfamily"/>
</dbReference>
<keyword evidence="5" id="KW-0804">Transcription</keyword>
<dbReference type="SMART" id="SM00448">
    <property type="entry name" value="REC"/>
    <property type="match status" value="1"/>
</dbReference>
<evidence type="ECO:0000256" key="1">
    <source>
        <dbReference type="ARBA" id="ARBA00022741"/>
    </source>
</evidence>
<dbReference type="SUPFAM" id="SSF52172">
    <property type="entry name" value="CheY-like"/>
    <property type="match status" value="1"/>
</dbReference>
<name>A0ABV4K6I1_9BACT</name>
<dbReference type="SUPFAM" id="SSF46689">
    <property type="entry name" value="Homeodomain-like"/>
    <property type="match status" value="1"/>
</dbReference>
<dbReference type="Pfam" id="PF00158">
    <property type="entry name" value="Sigma54_activat"/>
    <property type="match status" value="1"/>
</dbReference>
<dbReference type="Pfam" id="PF00072">
    <property type="entry name" value="Response_reg"/>
    <property type="match status" value="1"/>
</dbReference>
<dbReference type="PROSITE" id="PS50045">
    <property type="entry name" value="SIGMA54_INTERACT_4"/>
    <property type="match status" value="1"/>
</dbReference>
<dbReference type="InterPro" id="IPR058031">
    <property type="entry name" value="AAA_lid_NorR"/>
</dbReference>
<dbReference type="PROSITE" id="PS00688">
    <property type="entry name" value="SIGMA54_INTERACT_3"/>
    <property type="match status" value="1"/>
</dbReference>
<accession>A0ABV4K6I1</accession>
<evidence type="ECO:0000313" key="10">
    <source>
        <dbReference type="EMBL" id="MEZ7197654.1"/>
    </source>
</evidence>
<evidence type="ECO:0000259" key="8">
    <source>
        <dbReference type="PROSITE" id="PS50045"/>
    </source>
</evidence>
<feature type="domain" description="Sigma-54 factor interaction" evidence="8">
    <location>
        <begin position="158"/>
        <end position="387"/>
    </location>
</feature>
<dbReference type="Gene3D" id="3.40.50.300">
    <property type="entry name" value="P-loop containing nucleotide triphosphate hydrolases"/>
    <property type="match status" value="1"/>
</dbReference>
<dbReference type="CDD" id="cd00009">
    <property type="entry name" value="AAA"/>
    <property type="match status" value="1"/>
</dbReference>
<proteinExistence type="predicted"/>
<keyword evidence="4" id="KW-0238">DNA-binding</keyword>
<keyword evidence="11" id="KW-1185">Reference proteome</keyword>
<dbReference type="InterPro" id="IPR002078">
    <property type="entry name" value="Sigma_54_int"/>
</dbReference>
<evidence type="ECO:0000256" key="2">
    <source>
        <dbReference type="ARBA" id="ARBA00022840"/>
    </source>
</evidence>
<dbReference type="InterPro" id="IPR025944">
    <property type="entry name" value="Sigma_54_int_dom_CS"/>
</dbReference>
<dbReference type="SMART" id="SM00382">
    <property type="entry name" value="AAA"/>
    <property type="match status" value="1"/>
</dbReference>
<dbReference type="InterPro" id="IPR009057">
    <property type="entry name" value="Homeodomain-like_sf"/>
</dbReference>
<sequence length="463" mass="49970">MSKPDIPTILVVDDDESILEVLEARLLSAGLSPLLADRAETALEMLADEPVDLIISDVKMPGMGGRGLLREVMEHWPHIPIIMLTAHGTIPDAVGSIQDGAADYLTKPFDGKELVRRVRARLEARAETPASTGAPMAPAPKSAAKPTPRTAPSAHGLLGGLAPAMARFLERLDRVARSTATVLLFGESGTGKEMAARILHEGSPRSGGPFVVVDCGSTQPTLLESELFGHVKGSFTHAVKDKKGLIEEADNGTLFLDEIGNISPDMQTRLLRFLQEGTIRRVGDNHERAVACRVIAATNADLPRMVADGAFREDLYYRLKVVTLTIPPLRERREDIPALVDGLLARLCSRQQRPRAEVSAEAMRLLEAHPWPGNVRELENTLEAALVFCHGDVIEPGDLQLEAPPAGAPAASGTSLSLEDNERETIIRALEAAGGVKKDAADRLGISRRAIHYKIKKYGIGEE</sequence>
<feature type="region of interest" description="Disordered" evidence="7">
    <location>
        <begin position="399"/>
        <end position="419"/>
    </location>
</feature>
<dbReference type="PROSITE" id="PS00676">
    <property type="entry name" value="SIGMA54_INTERACT_2"/>
    <property type="match status" value="1"/>
</dbReference>
<keyword evidence="1" id="KW-0547">Nucleotide-binding</keyword>
<dbReference type="InterPro" id="IPR003593">
    <property type="entry name" value="AAA+_ATPase"/>
</dbReference>